<dbReference type="Proteomes" id="UP000239471">
    <property type="component" value="Unassembled WGS sequence"/>
</dbReference>
<gene>
    <name evidence="1" type="ORF">CLVI_27280</name>
</gene>
<keyword evidence="2" id="KW-1185">Reference proteome</keyword>
<proteinExistence type="predicted"/>
<evidence type="ECO:0008006" key="3">
    <source>
        <dbReference type="Google" id="ProtNLM"/>
    </source>
</evidence>
<reference evidence="1 2" key="1">
    <citation type="submission" date="2018-03" db="EMBL/GenBank/DDBJ databases">
        <title>Genome sequence of Clostridium vincentii DSM 10228.</title>
        <authorList>
            <person name="Poehlein A."/>
            <person name="Daniel R."/>
        </authorList>
    </citation>
    <scope>NUCLEOTIDE SEQUENCE [LARGE SCALE GENOMIC DNA]</scope>
    <source>
        <strain evidence="1 2">DSM 10228</strain>
    </source>
</reference>
<evidence type="ECO:0000313" key="1">
    <source>
        <dbReference type="EMBL" id="PRR81136.1"/>
    </source>
</evidence>
<name>A0A2T0BB59_9CLOT</name>
<dbReference type="AlphaFoldDB" id="A0A2T0BB59"/>
<accession>A0A2T0BB59</accession>
<dbReference type="RefSeq" id="WP_106060648.1">
    <property type="nucleotide sequence ID" value="NZ_PVXQ01000035.1"/>
</dbReference>
<dbReference type="EMBL" id="PVXQ01000035">
    <property type="protein sequence ID" value="PRR81136.1"/>
    <property type="molecule type" value="Genomic_DNA"/>
</dbReference>
<evidence type="ECO:0000313" key="2">
    <source>
        <dbReference type="Proteomes" id="UP000239471"/>
    </source>
</evidence>
<dbReference type="Pfam" id="PF13170">
    <property type="entry name" value="DUF4003"/>
    <property type="match status" value="1"/>
</dbReference>
<protein>
    <recommendedName>
        <fullName evidence="3">DUF4003 domain-containing protein</fullName>
    </recommendedName>
</protein>
<organism evidence="1 2">
    <name type="scientific">Clostridium vincentii</name>
    <dbReference type="NCBI Taxonomy" id="52704"/>
    <lineage>
        <taxon>Bacteria</taxon>
        <taxon>Bacillati</taxon>
        <taxon>Bacillota</taxon>
        <taxon>Clostridia</taxon>
        <taxon>Eubacteriales</taxon>
        <taxon>Clostridiaceae</taxon>
        <taxon>Clostridium</taxon>
    </lineage>
</organism>
<dbReference type="OrthoDB" id="1911142at2"/>
<sequence>MDIDIDMRNKVNLLSDNDREIKRIFRWDGKTVNFLEGLLYDRIDQEFDFEKIKKMRKHLKKSKSHFTNLSINIFTLLMEENKDFNQIFQSANSAYEHLISKDFEKGDKLAFASFIVARRYSGQELSDRIHKLIEIRNSLSGDDYVGYANLAVTSKSTDNIIEEFKLIKGRIDEAKISDVCDSSALALALVMQHKDINEKVEKALSILCNVRSEMFAVPIKAYPLIGLSNMIVKDPENFSEELSEVFNILDERKYFKYFLKKEKKIIFALGVMLNKYVEEVRADLIDVEIKDKKYFLLAAEEHIVFSLTSL</sequence>
<comment type="caution">
    <text evidence="1">The sequence shown here is derived from an EMBL/GenBank/DDBJ whole genome shotgun (WGS) entry which is preliminary data.</text>
</comment>
<dbReference type="InterPro" id="IPR025062">
    <property type="entry name" value="DUF4003"/>
</dbReference>